<dbReference type="PRINTS" id="PR00320">
    <property type="entry name" value="GPROTEINBRPT"/>
</dbReference>
<dbReference type="Pfam" id="PF25174">
    <property type="entry name" value="Beta-prop_THOC3"/>
    <property type="match status" value="1"/>
</dbReference>
<dbReference type="PANTHER" id="PTHR22839">
    <property type="entry name" value="THO COMPLEX SUBUNIT 3 THO3"/>
    <property type="match status" value="1"/>
</dbReference>
<dbReference type="STRING" id="1314790.A0A1Y1ZAN0"/>
<dbReference type="CDD" id="cd00200">
    <property type="entry name" value="WD40"/>
    <property type="match status" value="1"/>
</dbReference>
<dbReference type="SUPFAM" id="SSF50978">
    <property type="entry name" value="WD40 repeat-like"/>
    <property type="match status" value="1"/>
</dbReference>
<name>A0A1Y1ZAN0_9FUNG</name>
<dbReference type="OrthoDB" id="340259at2759"/>
<dbReference type="GO" id="GO:0000445">
    <property type="term" value="C:THO complex part of transcription export complex"/>
    <property type="evidence" value="ECO:0007669"/>
    <property type="project" value="TreeGrafter"/>
</dbReference>
<evidence type="ECO:0000256" key="4">
    <source>
        <dbReference type="PROSITE-ProRule" id="PRU00221"/>
    </source>
</evidence>
<gene>
    <name evidence="5" type="ORF">K493DRAFT_310242</name>
</gene>
<dbReference type="InterPro" id="IPR020472">
    <property type="entry name" value="WD40_PAC1"/>
</dbReference>
<comment type="caution">
    <text evidence="5">The sequence shown here is derived from an EMBL/GenBank/DDBJ whole genome shotgun (WGS) entry which is preliminary data.</text>
</comment>
<keyword evidence="6" id="KW-1185">Reference proteome</keyword>
<dbReference type="Proteomes" id="UP000193498">
    <property type="component" value="Unassembled WGS sequence"/>
</dbReference>
<dbReference type="InParanoid" id="A0A1Y1ZAN0"/>
<feature type="repeat" description="WD" evidence="4">
    <location>
        <begin position="66"/>
        <end position="108"/>
    </location>
</feature>
<accession>A0A1Y1ZAN0</accession>
<reference evidence="5 6" key="1">
    <citation type="submission" date="2016-07" db="EMBL/GenBank/DDBJ databases">
        <title>Pervasive Adenine N6-methylation of Active Genes in Fungi.</title>
        <authorList>
            <consortium name="DOE Joint Genome Institute"/>
            <person name="Mondo S.J."/>
            <person name="Dannebaum R.O."/>
            <person name="Kuo R.C."/>
            <person name="Labutti K."/>
            <person name="Haridas S."/>
            <person name="Kuo A."/>
            <person name="Salamov A."/>
            <person name="Ahrendt S.R."/>
            <person name="Lipzen A."/>
            <person name="Sullivan W."/>
            <person name="Andreopoulos W.B."/>
            <person name="Clum A."/>
            <person name="Lindquist E."/>
            <person name="Daum C."/>
            <person name="Ramamoorthy G.K."/>
            <person name="Gryganskyi A."/>
            <person name="Culley D."/>
            <person name="Magnuson J.K."/>
            <person name="James T.Y."/>
            <person name="O'Malley M.A."/>
            <person name="Stajich J.E."/>
            <person name="Spatafora J.W."/>
            <person name="Visel A."/>
            <person name="Grigoriev I.V."/>
        </authorList>
    </citation>
    <scope>NUCLEOTIDE SEQUENCE [LARGE SCALE GENOMIC DNA]</scope>
    <source>
        <strain evidence="5 6">CBS 931.73</strain>
    </source>
</reference>
<evidence type="ECO:0000256" key="3">
    <source>
        <dbReference type="ARBA" id="ARBA00046343"/>
    </source>
</evidence>
<evidence type="ECO:0000313" key="6">
    <source>
        <dbReference type="Proteomes" id="UP000193498"/>
    </source>
</evidence>
<dbReference type="Gene3D" id="2.130.10.10">
    <property type="entry name" value="YVTN repeat-like/Quinoprotein amine dehydrogenase"/>
    <property type="match status" value="2"/>
</dbReference>
<dbReference type="PROSITE" id="PS00678">
    <property type="entry name" value="WD_REPEATS_1"/>
    <property type="match status" value="2"/>
</dbReference>
<sequence length="317" mass="35542">MQGNILDSSKVDFKSLKVREIRGHKDKVHTVSWNCDGRRLASGSVDRTARIWNPERSTDSRYSVELRGHTNSVDQLCWDPTHPDRLATASIDKTVRIWDARAGKCTHIIQTSGENINICWSPDGKYIAVGNKDDLISFIDTKQFKIEKTSKHDVEVNEIAWDHSGDYFFLTTGQGHVKILEFPTLKPLHTLDAQTANCYCLEFDPMGRYLAAGGADALVTLWDLDEFVCVRSFDSLDWPVRTISFSYDGQYLASASEDLVIDVSDVESGESVHKIPCNAATNTIAWHPSKYYLAFAGDELDPRDGKAAGNLRVFGLY</sequence>
<dbReference type="PROSITE" id="PS50082">
    <property type="entry name" value="WD_REPEATS_2"/>
    <property type="match status" value="3"/>
</dbReference>
<organism evidence="5 6">
    <name type="scientific">Basidiobolus meristosporus CBS 931.73</name>
    <dbReference type="NCBI Taxonomy" id="1314790"/>
    <lineage>
        <taxon>Eukaryota</taxon>
        <taxon>Fungi</taxon>
        <taxon>Fungi incertae sedis</taxon>
        <taxon>Zoopagomycota</taxon>
        <taxon>Entomophthoromycotina</taxon>
        <taxon>Basidiobolomycetes</taxon>
        <taxon>Basidiobolales</taxon>
        <taxon>Basidiobolaceae</taxon>
        <taxon>Basidiobolus</taxon>
    </lineage>
</organism>
<dbReference type="FunCoup" id="A0A1Y1ZAN0">
    <property type="interactions" value="770"/>
</dbReference>
<dbReference type="InterPro" id="IPR019775">
    <property type="entry name" value="WD40_repeat_CS"/>
</dbReference>
<comment type="similarity">
    <text evidence="3">Belongs to the THOC3 family.</text>
</comment>
<evidence type="ECO:0000256" key="1">
    <source>
        <dbReference type="ARBA" id="ARBA00022574"/>
    </source>
</evidence>
<feature type="repeat" description="WD" evidence="4">
    <location>
        <begin position="191"/>
        <end position="232"/>
    </location>
</feature>
<evidence type="ECO:0000313" key="5">
    <source>
        <dbReference type="EMBL" id="ORY07318.1"/>
    </source>
</evidence>
<dbReference type="InterPro" id="IPR015943">
    <property type="entry name" value="WD40/YVTN_repeat-like_dom_sf"/>
</dbReference>
<keyword evidence="2" id="KW-0677">Repeat</keyword>
<dbReference type="EMBL" id="MCFE01000009">
    <property type="protein sequence ID" value="ORY07318.1"/>
    <property type="molecule type" value="Genomic_DNA"/>
</dbReference>
<dbReference type="FunFam" id="2.130.10.10:FF:000390">
    <property type="entry name" value="THO complex subunit 3"/>
    <property type="match status" value="1"/>
</dbReference>
<dbReference type="InterPro" id="IPR040132">
    <property type="entry name" value="Tex1/THOC3"/>
</dbReference>
<dbReference type="PANTHER" id="PTHR22839:SF0">
    <property type="entry name" value="THO COMPLEX SUBUNIT 3"/>
    <property type="match status" value="1"/>
</dbReference>
<dbReference type="SMART" id="SM00320">
    <property type="entry name" value="WD40"/>
    <property type="match status" value="6"/>
</dbReference>
<dbReference type="PROSITE" id="PS50294">
    <property type="entry name" value="WD_REPEATS_REGION"/>
    <property type="match status" value="3"/>
</dbReference>
<evidence type="ECO:0000256" key="2">
    <source>
        <dbReference type="ARBA" id="ARBA00022737"/>
    </source>
</evidence>
<dbReference type="InterPro" id="IPR036322">
    <property type="entry name" value="WD40_repeat_dom_sf"/>
</dbReference>
<protein>
    <submittedName>
        <fullName evidence="5">WD40 repeat-like protein</fullName>
    </submittedName>
</protein>
<feature type="repeat" description="WD" evidence="4">
    <location>
        <begin position="21"/>
        <end position="62"/>
    </location>
</feature>
<dbReference type="GO" id="GO:0006406">
    <property type="term" value="P:mRNA export from nucleus"/>
    <property type="evidence" value="ECO:0007669"/>
    <property type="project" value="InterPro"/>
</dbReference>
<keyword evidence="1 4" id="KW-0853">WD repeat</keyword>
<dbReference type="InterPro" id="IPR001680">
    <property type="entry name" value="WD40_rpt"/>
</dbReference>
<proteinExistence type="inferred from homology"/>
<dbReference type="AlphaFoldDB" id="A0A1Y1ZAN0"/>